<dbReference type="Gene3D" id="1.10.238.10">
    <property type="entry name" value="EF-hand"/>
    <property type="match status" value="1"/>
</dbReference>
<dbReference type="EMBL" id="HBIZ01011380">
    <property type="protein sequence ID" value="CAE0754192.1"/>
    <property type="molecule type" value="Transcribed_RNA"/>
</dbReference>
<dbReference type="InterPro" id="IPR018247">
    <property type="entry name" value="EF_Hand_1_Ca_BS"/>
</dbReference>
<reference evidence="4" key="1">
    <citation type="submission" date="2021-01" db="EMBL/GenBank/DDBJ databases">
        <authorList>
            <person name="Corre E."/>
            <person name="Pelletier E."/>
            <person name="Niang G."/>
            <person name="Scheremetjew M."/>
            <person name="Finn R."/>
            <person name="Kale V."/>
            <person name="Holt S."/>
            <person name="Cochrane G."/>
            <person name="Meng A."/>
            <person name="Brown T."/>
            <person name="Cohen L."/>
        </authorList>
    </citation>
    <scope>NUCLEOTIDE SEQUENCE</scope>
    <source>
        <strain evidence="4">CCMP645</strain>
    </source>
</reference>
<feature type="domain" description="EF-hand" evidence="2">
    <location>
        <begin position="141"/>
        <end position="176"/>
    </location>
</feature>
<accession>A0A6S9SFY0</accession>
<evidence type="ECO:0000259" key="2">
    <source>
        <dbReference type="PROSITE" id="PS50222"/>
    </source>
</evidence>
<evidence type="ECO:0000313" key="3">
    <source>
        <dbReference type="EMBL" id="CAE0754192.1"/>
    </source>
</evidence>
<gene>
    <name evidence="3" type="ORF">PCAR00345_LOCUS6779</name>
    <name evidence="4" type="ORF">PCAR00345_LOCUS6781</name>
</gene>
<dbReference type="PROSITE" id="PS50222">
    <property type="entry name" value="EF_HAND_2"/>
    <property type="match status" value="2"/>
</dbReference>
<dbReference type="InterPro" id="IPR002048">
    <property type="entry name" value="EF_hand_dom"/>
</dbReference>
<dbReference type="SMART" id="SM00054">
    <property type="entry name" value="EFh"/>
    <property type="match status" value="2"/>
</dbReference>
<sequence>MCSAAAISDDLRKLTSSVMAIEKFGGKARLQPIVEVAPQLKKSFNMMDSRIHELQKLQLIDETLLSQSQLQTEAMRLHHLVETQQQQILLLEEQVSGEARQRAKQVFDLIDVNGDGRLQYREFQEAAPKLILTFAAVSESKFNKTLSALFKAADTNSDGELDFDEFVTMLSKLRAESLDPLREARVQGLGQLLDVTLQMTSHNLMAELETRLSDGSARTPLHALESCVERWCTLHQNASAAIDGLFIGSDGEQLLSRETELEGLLAQVGGLAVDLSLPNVTGSVQWSLRRSTRQFVRGLASSLSFCWRGLSILASDISQSAVLLYKLWNTKKLEDQEVKLIKRTAVDLVAMIPYSIIMIIPLSPPGHVFAFGLLNRCFPSAVPSPFTRQRQDINEIYSTIAFEVASQSTGIRAWQQTFTRTLASRWRKFLRRTGLRRSAARSGTAPAQPEGFISSSV</sequence>
<name>A0A6S9SFY0_CHRCT</name>
<feature type="domain" description="EF-hand" evidence="2">
    <location>
        <begin position="98"/>
        <end position="133"/>
    </location>
</feature>
<dbReference type="SUPFAM" id="SSF47473">
    <property type="entry name" value="EF-hand"/>
    <property type="match status" value="1"/>
</dbReference>
<organism evidence="4">
    <name type="scientific">Chrysotila carterae</name>
    <name type="common">Marine alga</name>
    <name type="synonym">Syracosphaera carterae</name>
    <dbReference type="NCBI Taxonomy" id="13221"/>
    <lineage>
        <taxon>Eukaryota</taxon>
        <taxon>Haptista</taxon>
        <taxon>Haptophyta</taxon>
        <taxon>Prymnesiophyceae</taxon>
        <taxon>Isochrysidales</taxon>
        <taxon>Isochrysidaceae</taxon>
        <taxon>Chrysotila</taxon>
    </lineage>
</organism>
<keyword evidence="1" id="KW-0106">Calcium</keyword>
<dbReference type="PROSITE" id="PS00018">
    <property type="entry name" value="EF_HAND_1"/>
    <property type="match status" value="2"/>
</dbReference>
<dbReference type="EMBL" id="HBIZ01011382">
    <property type="protein sequence ID" value="CAE0754194.1"/>
    <property type="molecule type" value="Transcribed_RNA"/>
</dbReference>
<dbReference type="Pfam" id="PF13499">
    <property type="entry name" value="EF-hand_7"/>
    <property type="match status" value="1"/>
</dbReference>
<proteinExistence type="predicted"/>
<dbReference type="InterPro" id="IPR011992">
    <property type="entry name" value="EF-hand-dom_pair"/>
</dbReference>
<evidence type="ECO:0000313" key="4">
    <source>
        <dbReference type="EMBL" id="CAE0754194.1"/>
    </source>
</evidence>
<dbReference type="CDD" id="cd00051">
    <property type="entry name" value="EFh"/>
    <property type="match status" value="1"/>
</dbReference>
<evidence type="ECO:0000256" key="1">
    <source>
        <dbReference type="ARBA" id="ARBA00022837"/>
    </source>
</evidence>
<dbReference type="GO" id="GO:0005509">
    <property type="term" value="F:calcium ion binding"/>
    <property type="evidence" value="ECO:0007669"/>
    <property type="project" value="InterPro"/>
</dbReference>
<dbReference type="AlphaFoldDB" id="A0A6S9SFY0"/>
<protein>
    <recommendedName>
        <fullName evidence="2">EF-hand domain-containing protein</fullName>
    </recommendedName>
</protein>